<dbReference type="PANTHER" id="PTHR24020">
    <property type="entry name" value="COLLAGEN ALPHA"/>
    <property type="match status" value="1"/>
</dbReference>
<dbReference type="RefSeq" id="XP_060539002.1">
    <property type="nucleotide sequence ID" value="XM_060683019.1"/>
</dbReference>
<dbReference type="InterPro" id="IPR036465">
    <property type="entry name" value="vWFA_dom_sf"/>
</dbReference>
<proteinExistence type="predicted"/>
<dbReference type="SUPFAM" id="SSF53300">
    <property type="entry name" value="vWA-like"/>
    <property type="match status" value="11"/>
</dbReference>
<evidence type="ECO:0000256" key="5">
    <source>
        <dbReference type="ARBA" id="ARBA00023157"/>
    </source>
</evidence>
<feature type="domain" description="VWFA" evidence="8">
    <location>
        <begin position="854"/>
        <end position="1025"/>
    </location>
</feature>
<dbReference type="SMART" id="SM00327">
    <property type="entry name" value="VWA"/>
    <property type="match status" value="11"/>
</dbReference>
<keyword evidence="4" id="KW-0176">Collagen</keyword>
<keyword evidence="2" id="KW-0272">Extracellular matrix</keyword>
<dbReference type="PROSITE" id="PS50234">
    <property type="entry name" value="VWFA"/>
    <property type="match status" value="10"/>
</dbReference>
<protein>
    <submittedName>
        <fullName evidence="11">Collagen alpha-6(VI) chain-like</fullName>
    </submittedName>
</protein>
<dbReference type="Pfam" id="PF00092">
    <property type="entry name" value="VWA"/>
    <property type="match status" value="10"/>
</dbReference>
<name>A0ABM3YSB2_PANGU</name>
<accession>A0ABM3YSB2</accession>
<feature type="domain" description="BPTI/Kunitz inhibitor" evidence="9">
    <location>
        <begin position="2686"/>
        <end position="2736"/>
    </location>
</feature>
<feature type="domain" description="VWFA" evidence="8">
    <location>
        <begin position="45"/>
        <end position="219"/>
    </location>
</feature>
<dbReference type="Gene3D" id="4.10.410.10">
    <property type="entry name" value="Pancreatic trypsin inhibitor Kunitz domain"/>
    <property type="match status" value="1"/>
</dbReference>
<dbReference type="SUPFAM" id="SSF57362">
    <property type="entry name" value="BPTI-like"/>
    <property type="match status" value="1"/>
</dbReference>
<dbReference type="CDD" id="cd01450">
    <property type="entry name" value="vWFA_subfamily_ECM"/>
    <property type="match status" value="4"/>
</dbReference>
<dbReference type="Gene3D" id="3.40.50.410">
    <property type="entry name" value="von Willebrand factor, type A domain"/>
    <property type="match status" value="10"/>
</dbReference>
<evidence type="ECO:0000256" key="1">
    <source>
        <dbReference type="ARBA" id="ARBA00004498"/>
    </source>
</evidence>
<dbReference type="InterPro" id="IPR002035">
    <property type="entry name" value="VWF_A"/>
</dbReference>
<dbReference type="InterPro" id="IPR020901">
    <property type="entry name" value="Prtase_inh_Kunz-CS"/>
</dbReference>
<organism evidence="10 11">
    <name type="scientific">Pantherophis guttatus</name>
    <name type="common">Corn snake</name>
    <name type="synonym">Elaphe guttata</name>
    <dbReference type="NCBI Taxonomy" id="94885"/>
    <lineage>
        <taxon>Eukaryota</taxon>
        <taxon>Metazoa</taxon>
        <taxon>Chordata</taxon>
        <taxon>Craniata</taxon>
        <taxon>Vertebrata</taxon>
        <taxon>Euteleostomi</taxon>
        <taxon>Lepidosauria</taxon>
        <taxon>Squamata</taxon>
        <taxon>Bifurcata</taxon>
        <taxon>Unidentata</taxon>
        <taxon>Episquamata</taxon>
        <taxon>Toxicofera</taxon>
        <taxon>Serpentes</taxon>
        <taxon>Colubroidea</taxon>
        <taxon>Colubridae</taxon>
        <taxon>Colubrinae</taxon>
        <taxon>Pantherophis</taxon>
    </lineage>
</organism>
<dbReference type="PROSITE" id="PS00280">
    <property type="entry name" value="BPTI_KUNITZ_1"/>
    <property type="match status" value="1"/>
</dbReference>
<dbReference type="Pfam" id="PF01391">
    <property type="entry name" value="Collagen"/>
    <property type="match status" value="3"/>
</dbReference>
<evidence type="ECO:0000313" key="10">
    <source>
        <dbReference type="Proteomes" id="UP001652622"/>
    </source>
</evidence>
<dbReference type="InterPro" id="IPR050525">
    <property type="entry name" value="ECM_Assembly_Org"/>
</dbReference>
<evidence type="ECO:0000256" key="2">
    <source>
        <dbReference type="ARBA" id="ARBA00022530"/>
    </source>
</evidence>
<keyword evidence="10" id="KW-1185">Reference proteome</keyword>
<comment type="subcellular location">
    <subcellularLocation>
        <location evidence="1">Secreted</location>
        <location evidence="1">Extracellular space</location>
        <location evidence="1">Extracellular matrix</location>
    </subcellularLocation>
</comment>
<dbReference type="Proteomes" id="UP001652622">
    <property type="component" value="Unplaced"/>
</dbReference>
<feature type="domain" description="VWFA" evidence="8">
    <location>
        <begin position="1224"/>
        <end position="1400"/>
    </location>
</feature>
<feature type="domain" description="VWFA" evidence="8">
    <location>
        <begin position="646"/>
        <end position="825"/>
    </location>
</feature>
<evidence type="ECO:0000259" key="8">
    <source>
        <dbReference type="PROSITE" id="PS50234"/>
    </source>
</evidence>
<feature type="domain" description="VWFA" evidence="8">
    <location>
        <begin position="2172"/>
        <end position="2323"/>
    </location>
</feature>
<dbReference type="InterPro" id="IPR002223">
    <property type="entry name" value="Kunitz_BPTI"/>
</dbReference>
<dbReference type="InterPro" id="IPR036880">
    <property type="entry name" value="Kunitz_BPTI_sf"/>
</dbReference>
<keyword evidence="7" id="KW-0732">Signal</keyword>
<dbReference type="Pfam" id="PF00014">
    <property type="entry name" value="Kunitz_BPTI"/>
    <property type="match status" value="1"/>
</dbReference>
<reference evidence="11" key="1">
    <citation type="submission" date="2025-08" db="UniProtKB">
        <authorList>
            <consortium name="RefSeq"/>
        </authorList>
    </citation>
    <scope>IDENTIFICATION</scope>
    <source>
        <tissue evidence="11">Blood</tissue>
    </source>
</reference>
<dbReference type="PRINTS" id="PR00453">
    <property type="entry name" value="VWFADOMAIN"/>
</dbReference>
<dbReference type="PANTHER" id="PTHR24020:SF86">
    <property type="entry name" value="COLLAGEN, TYPE VI, ALPHA 4"/>
    <property type="match status" value="1"/>
</dbReference>
<feature type="signal peptide" evidence="7">
    <location>
        <begin position="1"/>
        <end position="33"/>
    </location>
</feature>
<evidence type="ECO:0000256" key="4">
    <source>
        <dbReference type="ARBA" id="ARBA00023119"/>
    </source>
</evidence>
<evidence type="ECO:0000256" key="7">
    <source>
        <dbReference type="SAM" id="SignalP"/>
    </source>
</evidence>
<evidence type="ECO:0000259" key="9">
    <source>
        <dbReference type="PROSITE" id="PS50279"/>
    </source>
</evidence>
<evidence type="ECO:0000256" key="6">
    <source>
        <dbReference type="SAM" id="MobiDB-lite"/>
    </source>
</evidence>
<dbReference type="PROSITE" id="PS50279">
    <property type="entry name" value="BPTI_KUNITZ_2"/>
    <property type="match status" value="1"/>
</dbReference>
<sequence>MCWKSICSGGVVKMINWSYILVSILTTWSCTDAQTTVCREASVADIVFMVDGSWSIGPKNFRIIQDFLYTLVNSFDIGKDKIQVGMIQYSDDPRNEFLLNFFHQKKDILKKIQNLNYKGGGTKTGKSLKFMLDEQFSEMAGSRHSEGIPQIAVVITDGQSQDNFSGPAEEVKNAGIILYAIGIKDAILSELQEIASDPDEMHVYDVEDFAGLRGISQNILQVLCTTVEEASQDFIHISPVCRKVTVADIVFMVDSSSSIGLENFQKVKSFLYTLISSLFVGHDQIRIGLAQYSDEIFTEFHLNQYSLKNDILEHIENLTLQKGSTHIGATLDFIKDEFFTESAGRRIQENIPQVLILLTDGESHDEVKIPAHKLKNEGILIYVVGIGIHNSSEFMNIANQPFNKFLFNIDNFDILQDLTNSLLETMCFALESQIKAFTKRYADIVFLLDSSKSMGSANFEEVKRIISQIVEQLDIGPKKYQIGLAQYSEVGKVEFLLNRYKKKKDILNHIQQSTVFMGGPLRTGSALQFLQEVYFVEKAGSRLRQGTPQFTVIFSSAKSEDDVKKPAKDLKEMGMNIATVGILHSDKKEMKVIATSPLVYQVDDIEDLDQVQKIIIDIVEAPVQQEYESVLDANVPAVCSTALMADIVFLVDESTRIGQKNFQLIRTFLFKIINALEIAPDNVRVALVLYSDKPRLEFSLNTFEDKSEVMNYLKRLPYRGGQTYMGAAIDFLKKKIFIKRAGSRKNHGVQQLAVVITDGQSLDDFTVPASKLRRAGVTIYVVGIQNISASSQLYKIASHPPRKHVTTMEYFLQLSNVEYVIKKQLCSEIVSQTFAIPVQSRALKEGCEETEEADIYFLIDGSGSIQTEEFLDMKIFMKEMISMFQIGPNQVRFGVVQYASDPKKEFQINEYNTLAQLKDAIKVIWQIGGGTKTGDALHYMKNLFKTSARDNVPQFLIVITDGKSQDQVTIPAEELRSAGIVIYAIGVKDAVKRELKDIAGTKDRMFFVNDFDSLKLIKHDIAQDICSPEACKNLKADIILLIDTSESMDQFEFEQIKDFADLIVNKSDIGVDKVQIGLLQFGFNPEEVFPLNKYNNKTDLRKAITTMRQVQEGARIGRALDFASPYFDTSEGGRLGVKQYLIVVTDEESSDDVRRAARALRKKGVVIYAIGILKENNSQLLDIAGTQDKVFSEDYFESLMFLVKPILFQICNPEEVCKRTEVADIIFVVHGSRDITDLQFKGMQRLMEAIVNDSVVGKDNAQFGAVIFGTLPEEKFQLNTYSTKSQLREAIKNLVPLRELTYTTRALNFARERFGTAYGGRTSYLGITKIIVLITDEPTTPTDRSNLSAAVQALKQEGIQVIAVGIEDASRTELAEIVGEKGRWFFTPNYNALDSLYENITYLICDESKPACGTEEADLVFLIDGSDSISGQNFSTMKTFMKKVVDSFIIAKDKVRVGVAQYSTDPQKEFYLNEFFNNSAIKKKIDVIAQLKTRTFTGTGLKFVRSFFEPANGGRQYNGVMQYLVVITDGLSDDKVEDAAIVLRKDGIQVFVIGIGTLNSFELLQIAGFSSRVYVLEDFEQLQSDMRKIVKEICNPGDKPSPDCEIDISIAVDISEPVRSPSATTLKQIIQAFLPQILQQMSIVNNISCTAVTSDDIRFRYQVYTGSSSTLFDSGFESYNDEIFQKFWAVQTTVETYLTVDFLQSFWDKSITEDSANLKVLLIFSDGPDDRIDTLKTTVDGLHGQGLNAFWIVGLKHFPEYHMLQELEFGRGFSYQEPLYFENPELPSMLRRTLDTVIERECCRVCCKCFGEDGIQGIPGYPGNKGKTGFDGYSGHPGEEGGLGSRGLMGTNGTQGEVGCTGARGPKGVRGYRGKKGEAGNSGVDGIDGHEGEQGFPGSHGQKGYSGQRGREGPRGESGEPGQPGVRGDNGFPGSDNNELGPPGKRGNMGQQGEPGTDGEPGEAGKNGANGPSGQRGPPGLMGELGNEGDQGYPGEAGLQGQKGVSGLQGIPGPLGPQGPPGHQGNAGIKGESGARGKVGHVGPKGEQGDPGEKGQKGLPGTRGFPGFDGSNGYGLVGRKGTKGLTGSPGNPGRQGEVGDPGNPGNKGAKGIKEHRARNGTPGTRGNPGSQGSSGRMGLKGPKGTTAMTTCQLVNLTRGNCRKSKCPVYPTEVVFALDMSEDVTPVSFERMKGIMMSLLKDLNISKSNCPTGARISVLSYNTNIKYVIRFSDFQRKDLLMEAVQGIPLERTSGQRNIGRAMRFVARNAFKHHRQGALIRKVAVFLTAGPSQDAASINTAVLEFSALDIIPAVIALREASNVREAFLTDDTGRFKLFVWESKEEERLNYVSLCSLCYDTCNPVSQCEIVDPPPININMDVAYIMDGSRDVSSEEFETMKVFVSKMLDSFAIASLPVESDKGARVALVQHASPNFSGTELSSSVSLEFDLTTYSTKDLMKMHIQESLHQLEGSSAVGHALEWTINNVFLEADRPRKHKIIFTILGSKTSAWDREKLLKMSLEAKCQGFTMFTLALGSETDDSEMTELSSVPVEQHLLQMGKVHKLELPYVLRFSQAFLNLLKRELNLYPPINLQEKCDNLDRGDTYQQAVGITDRILFPGLKHNDLLQPSELSRKNVQNKILKTTQGPKEEQYGQIENKYFTSISIQNGNGTETEERFEKVQRAKDVCSKDMDSGECENYTLKWYFHKQQNMCFQFWYGGCGGNKNRFETQEECDALCVVSL</sequence>
<feature type="chain" id="PRO_5045113984" evidence="7">
    <location>
        <begin position="34"/>
        <end position="2740"/>
    </location>
</feature>
<feature type="compositionally biased region" description="Polar residues" evidence="6">
    <location>
        <begin position="2121"/>
        <end position="2134"/>
    </location>
</feature>
<dbReference type="GeneID" id="117656046"/>
<feature type="domain" description="VWFA" evidence="8">
    <location>
        <begin position="248"/>
        <end position="422"/>
    </location>
</feature>
<feature type="domain" description="VWFA" evidence="8">
    <location>
        <begin position="443"/>
        <end position="619"/>
    </location>
</feature>
<dbReference type="SMART" id="SM00131">
    <property type="entry name" value="KU"/>
    <property type="match status" value="1"/>
</dbReference>
<keyword evidence="5" id="KW-1015">Disulfide bond</keyword>
<dbReference type="InterPro" id="IPR008160">
    <property type="entry name" value="Collagen"/>
</dbReference>
<dbReference type="CDD" id="cd22630">
    <property type="entry name" value="Kunitz_collagen_alpha6_VI"/>
    <property type="match status" value="1"/>
</dbReference>
<feature type="domain" description="VWFA" evidence="8">
    <location>
        <begin position="1037"/>
        <end position="1206"/>
    </location>
</feature>
<feature type="region of interest" description="Disordered" evidence="6">
    <location>
        <begin position="1855"/>
        <end position="2145"/>
    </location>
</feature>
<dbReference type="PRINTS" id="PR00759">
    <property type="entry name" value="BASICPTASE"/>
</dbReference>
<keyword evidence="3" id="KW-0130">Cell adhesion</keyword>
<feature type="domain" description="VWFA" evidence="8">
    <location>
        <begin position="2378"/>
        <end position="2579"/>
    </location>
</feature>
<keyword evidence="2" id="KW-0964">Secreted</keyword>
<gene>
    <name evidence="11" type="primary">LOC117656046</name>
</gene>
<evidence type="ECO:0000313" key="11">
    <source>
        <dbReference type="RefSeq" id="XP_060539002.1"/>
    </source>
</evidence>
<dbReference type="CDD" id="cd01472">
    <property type="entry name" value="vWA_collagen"/>
    <property type="match status" value="3"/>
</dbReference>
<evidence type="ECO:0000256" key="3">
    <source>
        <dbReference type="ARBA" id="ARBA00022889"/>
    </source>
</evidence>
<feature type="domain" description="VWFA" evidence="8">
    <location>
        <begin position="1418"/>
        <end position="1593"/>
    </location>
</feature>
<feature type="compositionally biased region" description="Basic and acidic residues" evidence="6">
    <location>
        <begin position="1909"/>
        <end position="1918"/>
    </location>
</feature>
<feature type="compositionally biased region" description="Basic and acidic residues" evidence="6">
    <location>
        <begin position="2047"/>
        <end position="2056"/>
    </location>
</feature>